<name>A0A6J5LRX2_9CAUD</name>
<gene>
    <name evidence="1" type="ORF">UFOVP326_2</name>
</gene>
<protein>
    <submittedName>
        <fullName evidence="1">Uncharacterized protein</fullName>
    </submittedName>
</protein>
<sequence>MQHLVDHLGRPAGRFYCKIFRRGVLLDVVDEPNLVVDLAKQHHAILLGSADANRRVSRFGVGTNGTAPAAGNTGLTGAITKTVDAVTYPVAGSVAFSFSLLTGEANGMAIMEFGLFTASGVLYARKTRLSPLAKESDISLSGTWTIAF</sequence>
<reference evidence="1" key="1">
    <citation type="submission" date="2020-04" db="EMBL/GenBank/DDBJ databases">
        <authorList>
            <person name="Chiriac C."/>
            <person name="Salcher M."/>
            <person name="Ghai R."/>
            <person name="Kavagutti S V."/>
        </authorList>
    </citation>
    <scope>NUCLEOTIDE SEQUENCE</scope>
</reference>
<organism evidence="1">
    <name type="scientific">uncultured Caudovirales phage</name>
    <dbReference type="NCBI Taxonomy" id="2100421"/>
    <lineage>
        <taxon>Viruses</taxon>
        <taxon>Duplodnaviria</taxon>
        <taxon>Heunggongvirae</taxon>
        <taxon>Uroviricota</taxon>
        <taxon>Caudoviricetes</taxon>
        <taxon>Peduoviridae</taxon>
        <taxon>Maltschvirus</taxon>
        <taxon>Maltschvirus maltsch</taxon>
    </lineage>
</organism>
<dbReference type="EMBL" id="LR796340">
    <property type="protein sequence ID" value="CAB4137078.1"/>
    <property type="molecule type" value="Genomic_DNA"/>
</dbReference>
<evidence type="ECO:0000313" key="1">
    <source>
        <dbReference type="EMBL" id="CAB4137078.1"/>
    </source>
</evidence>
<accession>A0A6J5LRX2</accession>
<proteinExistence type="predicted"/>